<dbReference type="EMBL" id="MU006248">
    <property type="protein sequence ID" value="KAF2818867.1"/>
    <property type="molecule type" value="Genomic_DNA"/>
</dbReference>
<keyword evidence="2" id="KW-1185">Reference proteome</keyword>
<evidence type="ECO:0008006" key="3">
    <source>
        <dbReference type="Google" id="ProtNLM"/>
    </source>
</evidence>
<dbReference type="Proteomes" id="UP000799424">
    <property type="component" value="Unassembled WGS sequence"/>
</dbReference>
<dbReference type="Gene3D" id="3.10.450.50">
    <property type="match status" value="1"/>
</dbReference>
<dbReference type="SUPFAM" id="SSF54427">
    <property type="entry name" value="NTF2-like"/>
    <property type="match status" value="1"/>
</dbReference>
<accession>A0A6A6ZF95</accession>
<gene>
    <name evidence="1" type="ORF">CC86DRAFT_375511</name>
</gene>
<dbReference type="InterPro" id="IPR032710">
    <property type="entry name" value="NTF2-like_dom_sf"/>
</dbReference>
<proteinExistence type="predicted"/>
<name>A0A6A6ZF95_9PLEO</name>
<sequence>MYPHRKHIYEIFLLFAKPQGGVKEWFKHVDDNVHWTVTGQHRFAGTWTNKESYYNASWAKVNALLQDPGYRFEVPGGEEGIIVGQDGWSTVELKTIDVKTKSGVPYEQHYSWHFEGFFGFRFVVEGVGWGDGEAGLVNGRNRMES</sequence>
<evidence type="ECO:0000313" key="1">
    <source>
        <dbReference type="EMBL" id="KAF2818867.1"/>
    </source>
</evidence>
<protein>
    <recommendedName>
        <fullName evidence="3">SnoaL-like domain-containing protein</fullName>
    </recommendedName>
</protein>
<reference evidence="1" key="1">
    <citation type="journal article" date="2020" name="Stud. Mycol.">
        <title>101 Dothideomycetes genomes: a test case for predicting lifestyles and emergence of pathogens.</title>
        <authorList>
            <person name="Haridas S."/>
            <person name="Albert R."/>
            <person name="Binder M."/>
            <person name="Bloem J."/>
            <person name="Labutti K."/>
            <person name="Salamov A."/>
            <person name="Andreopoulos B."/>
            <person name="Baker S."/>
            <person name="Barry K."/>
            <person name="Bills G."/>
            <person name="Bluhm B."/>
            <person name="Cannon C."/>
            <person name="Castanera R."/>
            <person name="Culley D."/>
            <person name="Daum C."/>
            <person name="Ezra D."/>
            <person name="Gonzalez J."/>
            <person name="Henrissat B."/>
            <person name="Kuo A."/>
            <person name="Liang C."/>
            <person name="Lipzen A."/>
            <person name="Lutzoni F."/>
            <person name="Magnuson J."/>
            <person name="Mondo S."/>
            <person name="Nolan M."/>
            <person name="Ohm R."/>
            <person name="Pangilinan J."/>
            <person name="Park H.-J."/>
            <person name="Ramirez L."/>
            <person name="Alfaro M."/>
            <person name="Sun H."/>
            <person name="Tritt A."/>
            <person name="Yoshinaga Y."/>
            <person name="Zwiers L.-H."/>
            <person name="Turgeon B."/>
            <person name="Goodwin S."/>
            <person name="Spatafora J."/>
            <person name="Crous P."/>
            <person name="Grigoriev I."/>
        </authorList>
    </citation>
    <scope>NUCLEOTIDE SEQUENCE</scope>
    <source>
        <strain evidence="1">CBS 113818</strain>
    </source>
</reference>
<evidence type="ECO:0000313" key="2">
    <source>
        <dbReference type="Proteomes" id="UP000799424"/>
    </source>
</evidence>
<organism evidence="1 2">
    <name type="scientific">Ophiobolus disseminans</name>
    <dbReference type="NCBI Taxonomy" id="1469910"/>
    <lineage>
        <taxon>Eukaryota</taxon>
        <taxon>Fungi</taxon>
        <taxon>Dikarya</taxon>
        <taxon>Ascomycota</taxon>
        <taxon>Pezizomycotina</taxon>
        <taxon>Dothideomycetes</taxon>
        <taxon>Pleosporomycetidae</taxon>
        <taxon>Pleosporales</taxon>
        <taxon>Pleosporineae</taxon>
        <taxon>Phaeosphaeriaceae</taxon>
        <taxon>Ophiobolus</taxon>
    </lineage>
</organism>
<dbReference type="OrthoDB" id="10264449at2759"/>
<dbReference type="AlphaFoldDB" id="A0A6A6ZF95"/>